<dbReference type="Gene3D" id="3.30.70.1440">
    <property type="entry name" value="Multidrug efflux transporter AcrB pore domain"/>
    <property type="match status" value="1"/>
</dbReference>
<dbReference type="Proteomes" id="UP001597497">
    <property type="component" value="Unassembled WGS sequence"/>
</dbReference>
<keyword evidence="1" id="KW-0812">Transmembrane</keyword>
<keyword evidence="3" id="KW-1185">Reference proteome</keyword>
<feature type="transmembrane region" description="Helical" evidence="1">
    <location>
        <begin position="866"/>
        <end position="886"/>
    </location>
</feature>
<organism evidence="2 3">
    <name type="scientific">Marinicrinis sediminis</name>
    <dbReference type="NCBI Taxonomy" id="1652465"/>
    <lineage>
        <taxon>Bacteria</taxon>
        <taxon>Bacillati</taxon>
        <taxon>Bacillota</taxon>
        <taxon>Bacilli</taxon>
        <taxon>Bacillales</taxon>
        <taxon>Paenibacillaceae</taxon>
    </lineage>
</organism>
<evidence type="ECO:0000256" key="1">
    <source>
        <dbReference type="SAM" id="Phobius"/>
    </source>
</evidence>
<dbReference type="Gene3D" id="3.30.2090.10">
    <property type="entry name" value="Multidrug efflux transporter AcrB TolC docking domain, DN and DC subdomains"/>
    <property type="match status" value="2"/>
</dbReference>
<dbReference type="InterPro" id="IPR001036">
    <property type="entry name" value="Acrflvin-R"/>
</dbReference>
<dbReference type="SUPFAM" id="SSF82693">
    <property type="entry name" value="Multidrug efflux transporter AcrB pore domain, PN1, PN2, PC1 and PC2 subdomains"/>
    <property type="match status" value="1"/>
</dbReference>
<evidence type="ECO:0000313" key="3">
    <source>
        <dbReference type="Proteomes" id="UP001597497"/>
    </source>
</evidence>
<accession>A0ABW5R7F0</accession>
<dbReference type="SUPFAM" id="SSF82866">
    <property type="entry name" value="Multidrug efflux transporter AcrB transmembrane domain"/>
    <property type="match status" value="2"/>
</dbReference>
<dbReference type="InterPro" id="IPR027463">
    <property type="entry name" value="AcrB_DN_DC_subdom"/>
</dbReference>
<feature type="transmembrane region" description="Helical" evidence="1">
    <location>
        <begin position="452"/>
        <end position="478"/>
    </location>
</feature>
<reference evidence="3" key="1">
    <citation type="journal article" date="2019" name="Int. J. Syst. Evol. Microbiol.">
        <title>The Global Catalogue of Microorganisms (GCM) 10K type strain sequencing project: providing services to taxonomists for standard genome sequencing and annotation.</title>
        <authorList>
            <consortium name="The Broad Institute Genomics Platform"/>
            <consortium name="The Broad Institute Genome Sequencing Center for Infectious Disease"/>
            <person name="Wu L."/>
            <person name="Ma J."/>
        </authorList>
    </citation>
    <scope>NUCLEOTIDE SEQUENCE [LARGE SCALE GENOMIC DNA]</scope>
    <source>
        <strain evidence="3">KCTC 33676</strain>
    </source>
</reference>
<keyword evidence="1" id="KW-1133">Transmembrane helix</keyword>
<feature type="transmembrane region" description="Helical" evidence="1">
    <location>
        <begin position="892"/>
        <end position="917"/>
    </location>
</feature>
<feature type="transmembrane region" description="Helical" evidence="1">
    <location>
        <begin position="938"/>
        <end position="957"/>
    </location>
</feature>
<dbReference type="Pfam" id="PF00873">
    <property type="entry name" value="ACR_tran"/>
    <property type="match status" value="1"/>
</dbReference>
<gene>
    <name evidence="2" type="ORF">ACFSUC_02690</name>
</gene>
<sequence length="1008" mass="110585">MQFLARFSLKNPAAILILSILLLGVGVFSFQTLKTDLLPDIEAPQLSVTVIYPGASPGDVDNKVTTVLEKEFKGLEDLDSMTSQSMESVSRIQLTYPFGHDMEQASQQVNEIFSKVSLPEDITTSVDRFSFGAIPVVSMALFPVGEGPVDEWVQNELKPELQKIEGVNSVGISAVPQQFLRLEVNKQQALQNGVGLNAIKEAIQSSYFSFPAGTVDTESIVIPVKVSEKLSTLEQIEAIRFTSPVTGGTVQLGDLATFEEVNEKSEYFRYNMKDSVSLLINKKQNANTVEVVERVFEALDTYTDKIEYVTTFDQAEGIQLSISELVEKGLFGALFASLAVLLFLRNIRATLIAIISIPLSLLIAAIFLKWLGYTLNIMSLAGMAVAVGRVVDDSIIVIENVYRKIRLQPNGNRSELTYAGTKQMISPILSSTLTSIVVFMPLGLVGGITGAFFLPFALTVVIALLASLVVAVTVIPVLSRFSFKRVKDTPEKEGRYVRGYEKTLRWSLNHKWISIGIAIVLLVVALIPVPSLGFVFLPNEKQKLISAEVNLPASTPLEASNELSIKLEERLMEQEESYPKVFAAIGTYDYMTSSAKANRLQFFVELAEDVDIDQAIPEIEGEFAEIAERIQPEAVISVMEMNTSGPPSNNTIDIDLFASDSNRLTEAASQVEQYLTERSDLKYVTNNMQEKQAQWTVELDASKVRETGVSPFQVLGLISEQTQPIQVGPYELNGENREIEITYDRELSSQEELENLQLFTQQGPIALKEIAEVKQEDVVTQIQKLDERVFARISAQIIGNDTFGVSAEVKEAVQELDLPEGVSFEAGGGSDETAQTLQDLLVAIVIAIGLVYLTMLIFFGKARLPFVILTSLLFVPIGAVVGLVLANEPLSMSAMIGFLMLVGIVVTNAIVLVDRVNQNREEGKPIREALVEAGKTRIRPILMTAFATVAALLPLAFSTPEGGLISKGLAVVVIGGLTTSTLLTLLFVPVMYEIAFYRSIRKERAAQK</sequence>
<dbReference type="SUPFAM" id="SSF82714">
    <property type="entry name" value="Multidrug efflux transporter AcrB TolC docking domain, DN and DC subdomains"/>
    <property type="match status" value="2"/>
</dbReference>
<dbReference type="PANTHER" id="PTHR32063:SF0">
    <property type="entry name" value="SWARMING MOTILITY PROTEIN SWRC"/>
    <property type="match status" value="1"/>
</dbReference>
<feature type="transmembrane region" description="Helical" evidence="1">
    <location>
        <begin position="351"/>
        <end position="371"/>
    </location>
</feature>
<feature type="transmembrane region" description="Helical" evidence="1">
    <location>
        <begin position="423"/>
        <end position="446"/>
    </location>
</feature>
<dbReference type="PANTHER" id="PTHR32063">
    <property type="match status" value="1"/>
</dbReference>
<keyword evidence="1" id="KW-0472">Membrane</keyword>
<name>A0ABW5R7F0_9BACL</name>
<dbReference type="Gene3D" id="1.20.1640.10">
    <property type="entry name" value="Multidrug efflux transporter AcrB transmembrane domain"/>
    <property type="match status" value="2"/>
</dbReference>
<dbReference type="EMBL" id="JBHUMM010000002">
    <property type="protein sequence ID" value="MFD2670515.1"/>
    <property type="molecule type" value="Genomic_DNA"/>
</dbReference>
<evidence type="ECO:0000313" key="2">
    <source>
        <dbReference type="EMBL" id="MFD2670515.1"/>
    </source>
</evidence>
<dbReference type="RefSeq" id="WP_379927971.1">
    <property type="nucleotide sequence ID" value="NZ_JBHUMM010000002.1"/>
</dbReference>
<feature type="transmembrane region" description="Helical" evidence="1">
    <location>
        <begin position="512"/>
        <end position="537"/>
    </location>
</feature>
<feature type="transmembrane region" description="Helical" evidence="1">
    <location>
        <begin position="969"/>
        <end position="992"/>
    </location>
</feature>
<protein>
    <submittedName>
        <fullName evidence="2">Efflux RND transporter permease subunit</fullName>
    </submittedName>
</protein>
<dbReference type="Gene3D" id="3.30.70.1320">
    <property type="entry name" value="Multidrug efflux transporter AcrB pore domain like"/>
    <property type="match status" value="1"/>
</dbReference>
<feature type="transmembrane region" description="Helical" evidence="1">
    <location>
        <begin position="840"/>
        <end position="859"/>
    </location>
</feature>
<comment type="caution">
    <text evidence="2">The sequence shown here is derived from an EMBL/GenBank/DDBJ whole genome shotgun (WGS) entry which is preliminary data.</text>
</comment>
<dbReference type="Gene3D" id="3.30.70.1430">
    <property type="entry name" value="Multidrug efflux transporter AcrB pore domain"/>
    <property type="match status" value="2"/>
</dbReference>
<dbReference type="PRINTS" id="PR00702">
    <property type="entry name" value="ACRIFLAVINRP"/>
</dbReference>
<proteinExistence type="predicted"/>